<accession>A0A172U1V6</accession>
<gene>
    <name evidence="1" type="ORF">SY85_03715</name>
</gene>
<dbReference type="EMBL" id="CP011390">
    <property type="protein sequence ID" value="ANE53300.1"/>
    <property type="molecule type" value="Genomic_DNA"/>
</dbReference>
<dbReference type="InterPro" id="IPR017853">
    <property type="entry name" value="GH"/>
</dbReference>
<dbReference type="PATRIC" id="fig|1492898.3.peg.810"/>
<keyword evidence="2" id="KW-1185">Reference proteome</keyword>
<evidence type="ECO:0000313" key="2">
    <source>
        <dbReference type="Proteomes" id="UP000077177"/>
    </source>
</evidence>
<evidence type="ECO:0000313" key="1">
    <source>
        <dbReference type="EMBL" id="ANE53300.1"/>
    </source>
</evidence>
<organism evidence="1 2">
    <name type="scientific">Flavisolibacter tropicus</name>
    <dbReference type="NCBI Taxonomy" id="1492898"/>
    <lineage>
        <taxon>Bacteria</taxon>
        <taxon>Pseudomonadati</taxon>
        <taxon>Bacteroidota</taxon>
        <taxon>Chitinophagia</taxon>
        <taxon>Chitinophagales</taxon>
        <taxon>Chitinophagaceae</taxon>
        <taxon>Flavisolibacter</taxon>
    </lineage>
</organism>
<dbReference type="Proteomes" id="UP000077177">
    <property type="component" value="Chromosome"/>
</dbReference>
<proteinExistence type="predicted"/>
<dbReference type="KEGG" id="fla:SY85_03715"/>
<dbReference type="SUPFAM" id="SSF51445">
    <property type="entry name" value="(Trans)glycosidases"/>
    <property type="match status" value="1"/>
</dbReference>
<protein>
    <submittedName>
        <fullName evidence="1">Uncharacterized protein</fullName>
    </submittedName>
</protein>
<reference evidence="1 2" key="2">
    <citation type="journal article" date="2016" name="Int. J. Syst. Evol. Microbiol.">
        <title>Flavisolibacter tropicus sp. nov., isolated from tropical soil.</title>
        <authorList>
            <person name="Lee J.J."/>
            <person name="Kang M.S."/>
            <person name="Kim G.S."/>
            <person name="Lee C.S."/>
            <person name="Lim S."/>
            <person name="Lee J."/>
            <person name="Roh S.H."/>
            <person name="Kang H."/>
            <person name="Ha J.M."/>
            <person name="Bae S."/>
            <person name="Jung H.Y."/>
            <person name="Kim M.K."/>
        </authorList>
    </citation>
    <scope>NUCLEOTIDE SEQUENCE [LARGE SCALE GENOMIC DNA]</scope>
    <source>
        <strain evidence="1 2">LCS9</strain>
    </source>
</reference>
<sequence length="601" mass="69325">MSARSFFYLLVIFSVSLNFITVTAYSQAKNPFYILDMVHNNPGEPLTNSIYNDPKVLADNGYTGQVLNDFTFAHAAITFKKLNPNIFPEGSKEWQWVMNAADRVRQNIRDAHAAGIKVYYFTDLIVLPKKLVELYRDEICDSLGRISFERPRTLEVHKIMLEELFETFPDLDGLVIRTGETYLNNVPYHTGNNPITNREQSHIKLLNLLREEVCVKRNKTIFYRTWSFGGMHELPDYYLNVVNSIAPHPQLIFSIKHTKGDYHRTFDFNPTLTLGKHPQIVEVQCQREYEGKGAYPNYVMNGVINGFEEYQTNTPQKGNKSLNDIKDHPNFKGIWNWSRGGGWVGPYISNEFWCRLNAYVLSHWAANTKQTEKEVFDRFMDEAGIRGASRKRFRELCLLSAKAVLRGHASSKLPFENAWVWWMRDEFLGGIDSVAEVDKFSSEGPLFHAFSNYYQQGMLLKAVAEKYEAVKIWKQIETLSRKVTMSNKNDQVYLNVSSRYGLLLHQIIAEGWNIMALGFEGDKTGVYDKAKISASIENYDHYWKQYEDLKNQNPSCASLYKPYAFVFIGPKYHLKKGMGASVDKYRNIVKKELETNTASAK</sequence>
<dbReference type="AlphaFoldDB" id="A0A172U1V6"/>
<reference evidence="2" key="1">
    <citation type="submission" date="2015-01" db="EMBL/GenBank/DDBJ databases">
        <title>Flavisolibacter sp./LCS9/ whole genome sequencing.</title>
        <authorList>
            <person name="Kim M.K."/>
            <person name="Srinivasan S."/>
            <person name="Lee J.-J."/>
        </authorList>
    </citation>
    <scope>NUCLEOTIDE SEQUENCE [LARGE SCALE GENOMIC DNA]</scope>
    <source>
        <strain evidence="2">LCS9</strain>
    </source>
</reference>
<name>A0A172U1V6_9BACT</name>